<keyword evidence="1" id="KW-0479">Metal-binding</keyword>
<sequence length="564" mass="62789">MHTSMWKHLTRKLASRVHHRRFHRSKSRIQSQCSLDSLYEPSIRSDVAFYFSPYEVTRRYLENKASTSSPNITWRPFFDWPGHRCHELPMMAIQRRYPARFWELHIPKLPWPIEFLLPMTRLAFPTANLVDTLDVGDAVKVTKIVESGVINLFLVGARGLRSMPQVEMTPACVMDEKGVGGGGGVGVGIGSGSGSAVAGTPMGGGEFQGAQVGMVGSNTMATSPETRAASLVALHWAAKSLTLQPSPQVEFAYGNEKKSSSVVKNNSNPDFLEEFEFQLTNGSPGYIRVTVYDRETQAGTGGIPRSSVLGEIVIDLTDMPLELTQKMELQLLKNSNEARILMFVTITGLTTAARSPLQARDRFSSYLARSSLSLSMYDLGSETRRSPGERDEKPLHPNLPVNYLQLVAEHFSAKNSFKNPQDIGWMRLKICSAMGLGGKSTNGRSEIFCVVDMINTHLRTQNVMKRKNPTWNRCFVIPLSDIHAIMRITVIEIEKNKAEVIGGLAIHPLRVDNGGSKWYALKAPDLWGPTKGSILLEINVYFNQVSYCTTHNKCFSIFHPLEPQ</sequence>
<protein>
    <submittedName>
        <fullName evidence="6">C2 domain-containing protein</fullName>
    </submittedName>
</protein>
<keyword evidence="2" id="KW-0106">Calcium</keyword>
<evidence type="ECO:0000313" key="5">
    <source>
        <dbReference type="Proteomes" id="UP000274429"/>
    </source>
</evidence>
<evidence type="ECO:0000256" key="1">
    <source>
        <dbReference type="ARBA" id="ARBA00022723"/>
    </source>
</evidence>
<name>A0A0R3WQX8_HYDTA</name>
<dbReference type="PANTHER" id="PTHR45911:SF4">
    <property type="entry name" value="MULTIPLE C2 AND TRANSMEMBRANE DOMAIN-CONTAINING PROTEIN"/>
    <property type="match status" value="1"/>
</dbReference>
<dbReference type="Proteomes" id="UP000274429">
    <property type="component" value="Unassembled WGS sequence"/>
</dbReference>
<dbReference type="Gene3D" id="2.60.40.150">
    <property type="entry name" value="C2 domain"/>
    <property type="match status" value="2"/>
</dbReference>
<dbReference type="SUPFAM" id="SSF49562">
    <property type="entry name" value="C2 domain (Calcium/lipid-binding domain, CaLB)"/>
    <property type="match status" value="2"/>
</dbReference>
<dbReference type="Pfam" id="PF00168">
    <property type="entry name" value="C2"/>
    <property type="match status" value="2"/>
</dbReference>
<dbReference type="EMBL" id="UYWX01001992">
    <property type="protein sequence ID" value="VDM22057.1"/>
    <property type="molecule type" value="Genomic_DNA"/>
</dbReference>
<dbReference type="OrthoDB" id="5973539at2759"/>
<dbReference type="PROSITE" id="PS50004">
    <property type="entry name" value="C2"/>
    <property type="match status" value="2"/>
</dbReference>
<dbReference type="GO" id="GO:0005509">
    <property type="term" value="F:calcium ion binding"/>
    <property type="evidence" value="ECO:0007669"/>
    <property type="project" value="TreeGrafter"/>
</dbReference>
<dbReference type="STRING" id="6205.A0A0R3WQX8"/>
<accession>A0A0R3WQX8</accession>
<reference evidence="4 5" key="2">
    <citation type="submission" date="2018-11" db="EMBL/GenBank/DDBJ databases">
        <authorList>
            <consortium name="Pathogen Informatics"/>
        </authorList>
    </citation>
    <scope>NUCLEOTIDE SEQUENCE [LARGE SCALE GENOMIC DNA]</scope>
</reference>
<dbReference type="WBParaSite" id="TTAC_0000316801-mRNA-1">
    <property type="protein sequence ID" value="TTAC_0000316801-mRNA-1"/>
    <property type="gene ID" value="TTAC_0000316801"/>
</dbReference>
<evidence type="ECO:0000256" key="2">
    <source>
        <dbReference type="ARBA" id="ARBA00022837"/>
    </source>
</evidence>
<keyword evidence="5" id="KW-1185">Reference proteome</keyword>
<dbReference type="InterPro" id="IPR000008">
    <property type="entry name" value="C2_dom"/>
</dbReference>
<dbReference type="InterPro" id="IPR035892">
    <property type="entry name" value="C2_domain_sf"/>
</dbReference>
<evidence type="ECO:0000313" key="4">
    <source>
        <dbReference type="EMBL" id="VDM22057.1"/>
    </source>
</evidence>
<dbReference type="SMART" id="SM00239">
    <property type="entry name" value="C2"/>
    <property type="match status" value="2"/>
</dbReference>
<proteinExistence type="predicted"/>
<gene>
    <name evidence="4" type="ORF">TTAC_LOCUS3153</name>
</gene>
<dbReference type="GO" id="GO:0016020">
    <property type="term" value="C:membrane"/>
    <property type="evidence" value="ECO:0007669"/>
    <property type="project" value="TreeGrafter"/>
</dbReference>
<reference evidence="6" key="1">
    <citation type="submission" date="2017-02" db="UniProtKB">
        <authorList>
            <consortium name="WormBaseParasite"/>
        </authorList>
    </citation>
    <scope>IDENTIFICATION</scope>
</reference>
<dbReference type="AlphaFoldDB" id="A0A0R3WQX8"/>
<evidence type="ECO:0000313" key="6">
    <source>
        <dbReference type="WBParaSite" id="TTAC_0000316801-mRNA-1"/>
    </source>
</evidence>
<feature type="domain" description="C2" evidence="3">
    <location>
        <begin position="211"/>
        <end position="331"/>
    </location>
</feature>
<feature type="domain" description="C2" evidence="3">
    <location>
        <begin position="405"/>
        <end position="519"/>
    </location>
</feature>
<evidence type="ECO:0000259" key="3">
    <source>
        <dbReference type="PROSITE" id="PS50004"/>
    </source>
</evidence>
<dbReference type="PANTHER" id="PTHR45911">
    <property type="entry name" value="C2 DOMAIN-CONTAINING PROTEIN"/>
    <property type="match status" value="1"/>
</dbReference>
<organism evidence="6">
    <name type="scientific">Hydatigena taeniaeformis</name>
    <name type="common">Feline tapeworm</name>
    <name type="synonym">Taenia taeniaeformis</name>
    <dbReference type="NCBI Taxonomy" id="6205"/>
    <lineage>
        <taxon>Eukaryota</taxon>
        <taxon>Metazoa</taxon>
        <taxon>Spiralia</taxon>
        <taxon>Lophotrochozoa</taxon>
        <taxon>Platyhelminthes</taxon>
        <taxon>Cestoda</taxon>
        <taxon>Eucestoda</taxon>
        <taxon>Cyclophyllidea</taxon>
        <taxon>Taeniidae</taxon>
        <taxon>Hydatigera</taxon>
    </lineage>
</organism>